<keyword evidence="19" id="KW-1185">Reference proteome</keyword>
<dbReference type="Pfam" id="PF17907">
    <property type="entry name" value="AWS"/>
    <property type="match status" value="1"/>
</dbReference>
<organism evidence="18 19">
    <name type="scientific">Phlebotomus papatasi</name>
    <name type="common">Sandfly</name>
    <dbReference type="NCBI Taxonomy" id="29031"/>
    <lineage>
        <taxon>Eukaryota</taxon>
        <taxon>Metazoa</taxon>
        <taxon>Ecdysozoa</taxon>
        <taxon>Arthropoda</taxon>
        <taxon>Hexapoda</taxon>
        <taxon>Insecta</taxon>
        <taxon>Pterygota</taxon>
        <taxon>Neoptera</taxon>
        <taxon>Endopterygota</taxon>
        <taxon>Diptera</taxon>
        <taxon>Nematocera</taxon>
        <taxon>Psychodoidea</taxon>
        <taxon>Psychodidae</taxon>
        <taxon>Phlebotomus</taxon>
        <taxon>Phlebotomus</taxon>
    </lineage>
</organism>
<dbReference type="SUPFAM" id="SSF82199">
    <property type="entry name" value="SET domain"/>
    <property type="match status" value="1"/>
</dbReference>
<dbReference type="EnsemblMetazoa" id="PPAI003533-RA">
    <property type="protein sequence ID" value="PPAI003533-PA"/>
    <property type="gene ID" value="PPAI003533"/>
</dbReference>
<feature type="region of interest" description="Disordered" evidence="17">
    <location>
        <begin position="92"/>
        <end position="122"/>
    </location>
</feature>
<dbReference type="AlphaFoldDB" id="A0A1B0D7L0"/>
<keyword evidence="6" id="KW-0597">Phosphoprotein</keyword>
<name>A0A1B0D7L0_PHLPP</name>
<reference evidence="18" key="1">
    <citation type="submission" date="2022-08" db="UniProtKB">
        <authorList>
            <consortium name="EnsemblMetazoa"/>
        </authorList>
    </citation>
    <scope>IDENTIFICATION</scope>
    <source>
        <strain evidence="18">Israel</strain>
    </source>
</reference>
<dbReference type="InterPro" id="IPR013257">
    <property type="entry name" value="SRI"/>
</dbReference>
<dbReference type="GO" id="GO:0032259">
    <property type="term" value="P:methylation"/>
    <property type="evidence" value="ECO:0007669"/>
    <property type="project" value="UniProtKB-KW"/>
</dbReference>
<feature type="compositionally biased region" description="Basic and acidic residues" evidence="17">
    <location>
        <begin position="277"/>
        <end position="333"/>
    </location>
</feature>
<keyword evidence="7" id="KW-0489">Methyltransferase</keyword>
<dbReference type="FunFam" id="2.170.270.10:FF:000016">
    <property type="entry name" value="Histone-lysine N-methyltransferase"/>
    <property type="match status" value="1"/>
</dbReference>
<keyword evidence="4" id="KW-0158">Chromosome</keyword>
<dbReference type="PROSITE" id="PS50868">
    <property type="entry name" value="POST_SET"/>
    <property type="match status" value="1"/>
</dbReference>
<dbReference type="VEuPathDB" id="VectorBase:PPAI003533"/>
<evidence type="ECO:0000256" key="2">
    <source>
        <dbReference type="ARBA" id="ARBA00004286"/>
    </source>
</evidence>
<evidence type="ECO:0000256" key="17">
    <source>
        <dbReference type="SAM" id="MobiDB-lite"/>
    </source>
</evidence>
<dbReference type="InterPro" id="IPR003616">
    <property type="entry name" value="Post-SET_dom"/>
</dbReference>
<dbReference type="SMART" id="SM00317">
    <property type="entry name" value="SET"/>
    <property type="match status" value="1"/>
</dbReference>
<comment type="subcellular location">
    <subcellularLocation>
        <location evidence="2">Chromosome</location>
    </subcellularLocation>
    <subcellularLocation>
        <location evidence="1">Nucleus</location>
    </subcellularLocation>
</comment>
<keyword evidence="5" id="KW-0217">Developmental protein</keyword>
<keyword evidence="14" id="KW-0805">Transcription regulation</keyword>
<dbReference type="Gene3D" id="2.20.70.10">
    <property type="match status" value="1"/>
</dbReference>
<evidence type="ECO:0000256" key="8">
    <source>
        <dbReference type="ARBA" id="ARBA00022679"/>
    </source>
</evidence>
<feature type="compositionally biased region" description="Polar residues" evidence="17">
    <location>
        <begin position="753"/>
        <end position="807"/>
    </location>
</feature>
<dbReference type="Pfam" id="PF00856">
    <property type="entry name" value="SET"/>
    <property type="match status" value="1"/>
</dbReference>
<evidence type="ECO:0000256" key="3">
    <source>
        <dbReference type="ARBA" id="ARBA00012178"/>
    </source>
</evidence>
<proteinExistence type="predicted"/>
<evidence type="ECO:0000256" key="14">
    <source>
        <dbReference type="ARBA" id="ARBA00023015"/>
    </source>
</evidence>
<evidence type="ECO:0000313" key="18">
    <source>
        <dbReference type="EnsemblMetazoa" id="PPAI003533-PA"/>
    </source>
</evidence>
<keyword evidence="12" id="KW-0862">Zinc</keyword>
<feature type="compositionally biased region" description="Acidic residues" evidence="17">
    <location>
        <begin position="557"/>
        <end position="587"/>
    </location>
</feature>
<dbReference type="Gene3D" id="1.10.1740.100">
    <property type="entry name" value="Set2, Rpb1 interacting domain"/>
    <property type="match status" value="1"/>
</dbReference>
<dbReference type="EMBL" id="AJVK01026998">
    <property type="status" value="NOT_ANNOTATED_CDS"/>
    <property type="molecule type" value="Genomic_DNA"/>
</dbReference>
<evidence type="ECO:0000313" key="19">
    <source>
        <dbReference type="Proteomes" id="UP000092462"/>
    </source>
</evidence>
<dbReference type="PROSITE" id="PS50280">
    <property type="entry name" value="SET"/>
    <property type="match status" value="1"/>
</dbReference>
<dbReference type="PROSITE" id="PS50020">
    <property type="entry name" value="WW_DOMAIN_2"/>
    <property type="match status" value="1"/>
</dbReference>
<keyword evidence="8" id="KW-0808">Transferase</keyword>
<sequence length="1231" mass="139703">MPKRRRGRGGRASGRTAKVPEATKSPPEAEEAEIDSKDNCQSEAPEVEIVEKTDETVEIMMIPESPSNDTTTDVTVVNGTIGEEDGLKDNVVSDVEKSSSEDAKMEVEGEDGKKESSEIKAEVAEQQISDEIYDFEDDIPAFRLSSTETKTLPTFKFEKFGSKSSESVENLQEAVEKIKIEPCESVKVEEMETDVSSSVPDAGSNNQDTQETPEVTPEVTPPTLTPNIRRSTRIKSISKTKQRSHGHGLVRDKEKFLPKTPPEEPKTPVRAKSRWKNSTETEQKVKDSPVVEKVAEEKQEKGEKVTEEVPKVEEKKPDEEEEKAKKLNEEQRKKQLEQKLKQFAPIRDNIYQCERNVSKEAKKMLCDCFLTPEDMDRGELGCGEDCLNRLLMIECGSKCVVGDRCTNRRFQKYQYSPCRVFNTDKKGLGIMATDTILAGDFVMEYVGEVLNSQQFEERAANYSKDKNIHYYFMALRSDAVIDATIKGNISRFINHSCDPNAETQKWTVNGELRIGFFATRTIAPGEEITFDYQYQRYGKEAQKCFCEAENCRGWIGEEPDSTEDEEEDEEEDADDEESEAEETPEDQTTEKVPETEEETKTPTKPTRKEPKPRTPATKKTPTRRRRALQKKRPEILEDPDLDDEIDLLTVTGLKNQAHTLKLSRLMVRAKIQGARRRLLSLLRRGELPCRRLFLDYHGLRLLSGWMADGAATECASFRLELLETLKTLPIPNKTILKDTGVMGTVEKWMGTADATSSVDNSPSDKSTESPPSENTSAVQTPQDTPKQQSQGQASTPSASVTSSQETCSQEKVKTEGTATVPETVVFVAISVPSEDIEALNGTIKDLGKNLLEKWLSLPEVFRIPKKERIEQMKEHEREADLKYMALGLHIEDEARAEESRNQARYKNAKEEPRKFATAEVKRERAEDHFMSKAQRRRLFAMQAAEQMAVRRRMDEWAHHEFRCTYFALDPYATPSEDIPSWVDPETGQWYAYDLTEVETPKSYAHIPAPARPTAINIEDYDLPQLDLPEGWEYALDPKGQIYYYHRKIRICQWETPIRILPLGEQQEAARLTNMTELPDATDGGDSSTTDTCDSEEEALEKKIARIKALQKIGIAPSTDDATSDPLDAGAQARRIKDLFRTNIAGVIVQHLNPYRKETCTLGRITNNEDFKHLARKLTHFVMVKELKHCNNVTDLTVTESVKLKSREFIRKYMAKFGETYVKPENEPEYKD</sequence>
<evidence type="ECO:0000256" key="11">
    <source>
        <dbReference type="ARBA" id="ARBA00022782"/>
    </source>
</evidence>
<dbReference type="GO" id="GO:0140955">
    <property type="term" value="F:histone H3K36 trimethyltransferase activity"/>
    <property type="evidence" value="ECO:0007669"/>
    <property type="project" value="UniProtKB-EC"/>
</dbReference>
<dbReference type="InterPro" id="IPR038190">
    <property type="entry name" value="SRI_sf"/>
</dbReference>
<evidence type="ECO:0000256" key="10">
    <source>
        <dbReference type="ARBA" id="ARBA00022723"/>
    </source>
</evidence>
<dbReference type="Gene3D" id="2.170.270.10">
    <property type="entry name" value="SET domain"/>
    <property type="match status" value="1"/>
</dbReference>
<dbReference type="InterPro" id="IPR036020">
    <property type="entry name" value="WW_dom_sf"/>
</dbReference>
<evidence type="ECO:0000256" key="4">
    <source>
        <dbReference type="ARBA" id="ARBA00022454"/>
    </source>
</evidence>
<dbReference type="EMBL" id="AJVK01026997">
    <property type="status" value="NOT_ANNOTATED_CDS"/>
    <property type="molecule type" value="Genomic_DNA"/>
</dbReference>
<feature type="region of interest" description="Disordered" evidence="17">
    <location>
        <begin position="752"/>
        <end position="814"/>
    </location>
</feature>
<dbReference type="CDD" id="cd19172">
    <property type="entry name" value="SET_SETD2"/>
    <property type="match status" value="1"/>
</dbReference>
<dbReference type="CDD" id="cd00201">
    <property type="entry name" value="WW"/>
    <property type="match status" value="1"/>
</dbReference>
<dbReference type="Proteomes" id="UP000092462">
    <property type="component" value="Unassembled WGS sequence"/>
</dbReference>
<dbReference type="InterPro" id="IPR001214">
    <property type="entry name" value="SET_dom"/>
</dbReference>
<evidence type="ECO:0000256" key="5">
    <source>
        <dbReference type="ARBA" id="ARBA00022473"/>
    </source>
</evidence>
<dbReference type="SMART" id="SM00508">
    <property type="entry name" value="PostSET"/>
    <property type="match status" value="1"/>
</dbReference>
<dbReference type="SUPFAM" id="SSF51045">
    <property type="entry name" value="WW domain"/>
    <property type="match status" value="1"/>
</dbReference>
<dbReference type="PANTHER" id="PTHR46711">
    <property type="entry name" value="HISTONE-LYSINE N-METHYLTRANSFERASE SETD2"/>
    <property type="match status" value="1"/>
</dbReference>
<dbReference type="InterPro" id="IPR006560">
    <property type="entry name" value="AWS_dom"/>
</dbReference>
<evidence type="ECO:0000256" key="6">
    <source>
        <dbReference type="ARBA" id="ARBA00022553"/>
    </source>
</evidence>
<evidence type="ECO:0000256" key="1">
    <source>
        <dbReference type="ARBA" id="ARBA00004123"/>
    </source>
</evidence>
<feature type="compositionally biased region" description="Basic residues" evidence="17">
    <location>
        <begin position="230"/>
        <end position="248"/>
    </location>
</feature>
<feature type="region of interest" description="Disordered" evidence="17">
    <location>
        <begin position="1"/>
        <end position="47"/>
    </location>
</feature>
<dbReference type="InterPro" id="IPR001202">
    <property type="entry name" value="WW_dom"/>
</dbReference>
<dbReference type="InterPro" id="IPR046341">
    <property type="entry name" value="SET_dom_sf"/>
</dbReference>
<dbReference type="GO" id="GO:0006355">
    <property type="term" value="P:regulation of DNA-templated transcription"/>
    <property type="evidence" value="ECO:0007669"/>
    <property type="project" value="InterPro"/>
</dbReference>
<feature type="region of interest" description="Disordered" evidence="17">
    <location>
        <begin position="189"/>
        <end position="333"/>
    </location>
</feature>
<feature type="compositionally biased region" description="Basic and acidic residues" evidence="17">
    <location>
        <begin position="94"/>
        <end position="122"/>
    </location>
</feature>
<keyword evidence="9" id="KW-0949">S-adenosyl-L-methionine</keyword>
<keyword evidence="16" id="KW-0539">Nucleus</keyword>
<evidence type="ECO:0000256" key="15">
    <source>
        <dbReference type="ARBA" id="ARBA00023163"/>
    </source>
</evidence>
<evidence type="ECO:0000256" key="16">
    <source>
        <dbReference type="ARBA" id="ARBA00023242"/>
    </source>
</evidence>
<dbReference type="GO" id="GO:0046872">
    <property type="term" value="F:metal ion binding"/>
    <property type="evidence" value="ECO:0007669"/>
    <property type="project" value="UniProtKB-KW"/>
</dbReference>
<dbReference type="SMART" id="SM00456">
    <property type="entry name" value="WW"/>
    <property type="match status" value="1"/>
</dbReference>
<dbReference type="VEuPathDB" id="VectorBase:PPAPM1_012022"/>
<dbReference type="Pfam" id="PF00397">
    <property type="entry name" value="WW"/>
    <property type="match status" value="1"/>
</dbReference>
<dbReference type="InterPro" id="IPR042294">
    <property type="entry name" value="SETD2_animal"/>
</dbReference>
<feature type="compositionally biased region" description="Basic residues" evidence="17">
    <location>
        <begin position="620"/>
        <end position="630"/>
    </location>
</feature>
<evidence type="ECO:0000256" key="12">
    <source>
        <dbReference type="ARBA" id="ARBA00022833"/>
    </source>
</evidence>
<accession>A0A1B0D7L0</accession>
<dbReference type="EMBL" id="AJVK01026999">
    <property type="status" value="NOT_ANNOTATED_CDS"/>
    <property type="molecule type" value="Genomic_DNA"/>
</dbReference>
<keyword evidence="11" id="KW-0221">Differentiation</keyword>
<evidence type="ECO:0000256" key="13">
    <source>
        <dbReference type="ARBA" id="ARBA00022853"/>
    </source>
</evidence>
<dbReference type="SMART" id="SM00570">
    <property type="entry name" value="AWS"/>
    <property type="match status" value="1"/>
</dbReference>
<feature type="compositionally biased region" description="Polar residues" evidence="17">
    <location>
        <begin position="194"/>
        <end position="210"/>
    </location>
</feature>
<dbReference type="EC" id="2.1.1.359" evidence="3"/>
<feature type="compositionally biased region" description="Basic and acidic residues" evidence="17">
    <location>
        <begin position="249"/>
        <end position="267"/>
    </location>
</feature>
<keyword evidence="15" id="KW-0804">Transcription</keyword>
<dbReference type="PROSITE" id="PS51215">
    <property type="entry name" value="AWS"/>
    <property type="match status" value="1"/>
</dbReference>
<feature type="compositionally biased region" description="Basic and acidic residues" evidence="17">
    <location>
        <begin position="588"/>
        <end position="612"/>
    </location>
</feature>
<feature type="region of interest" description="Disordered" evidence="17">
    <location>
        <begin position="554"/>
        <end position="635"/>
    </location>
</feature>
<dbReference type="PANTHER" id="PTHR46711:SF1">
    <property type="entry name" value="HISTONE-LYSINE N-METHYLTRANSFERASE SETD2"/>
    <property type="match status" value="1"/>
</dbReference>
<evidence type="ECO:0000256" key="9">
    <source>
        <dbReference type="ARBA" id="ARBA00022691"/>
    </source>
</evidence>
<dbReference type="GO" id="GO:0005634">
    <property type="term" value="C:nucleus"/>
    <property type="evidence" value="ECO:0007669"/>
    <property type="project" value="UniProtKB-SubCell"/>
</dbReference>
<dbReference type="Pfam" id="PF08236">
    <property type="entry name" value="SRI"/>
    <property type="match status" value="1"/>
</dbReference>
<evidence type="ECO:0000256" key="7">
    <source>
        <dbReference type="ARBA" id="ARBA00022603"/>
    </source>
</evidence>
<keyword evidence="10" id="KW-0479">Metal-binding</keyword>
<protein>
    <recommendedName>
        <fullName evidence="3">[histone H3]-lysine(36) N-trimethyltransferase</fullName>
        <ecNumber evidence="3">2.1.1.359</ecNumber>
    </recommendedName>
</protein>
<dbReference type="GO" id="GO:0030154">
    <property type="term" value="P:cell differentiation"/>
    <property type="evidence" value="ECO:0007669"/>
    <property type="project" value="UniProtKB-KW"/>
</dbReference>
<dbReference type="GO" id="GO:0005694">
    <property type="term" value="C:chromosome"/>
    <property type="evidence" value="ECO:0007669"/>
    <property type="project" value="UniProtKB-SubCell"/>
</dbReference>
<keyword evidence="13" id="KW-0156">Chromatin regulator</keyword>
<dbReference type="InterPro" id="IPR044437">
    <property type="entry name" value="SETD2/Set2_SET"/>
</dbReference>